<reference evidence="3" key="2">
    <citation type="journal article" date="2024" name="Plant">
        <title>Genomic evolution and insights into agronomic trait innovations of Sesamum species.</title>
        <authorList>
            <person name="Miao H."/>
            <person name="Wang L."/>
            <person name="Qu L."/>
            <person name="Liu H."/>
            <person name="Sun Y."/>
            <person name="Le M."/>
            <person name="Wang Q."/>
            <person name="Wei S."/>
            <person name="Zheng Y."/>
            <person name="Lin W."/>
            <person name="Duan Y."/>
            <person name="Cao H."/>
            <person name="Xiong S."/>
            <person name="Wang X."/>
            <person name="Wei L."/>
            <person name="Li C."/>
            <person name="Ma Q."/>
            <person name="Ju M."/>
            <person name="Zhao R."/>
            <person name="Li G."/>
            <person name="Mu C."/>
            <person name="Tian Q."/>
            <person name="Mei H."/>
            <person name="Zhang T."/>
            <person name="Gao T."/>
            <person name="Zhang H."/>
        </authorList>
    </citation>
    <scope>NUCLEOTIDE SEQUENCE</scope>
    <source>
        <strain evidence="3">G02</strain>
    </source>
</reference>
<sequence length="224" mass="24897">MRVIGCLCYAANTKPSKSKFDSRSTKCIFLGYPPGQKAFKLFDLLTNTYIISRHVVFYETIFPFSSHPTSSPTCPLPLVPISADATLPSDDNIPIPPSSLQMDTSSDNSSFPLPQSHVYPSSPTTTSDHTATIHPNLPSVPTTSQPTRRSTRTSTRPLWLNDFIRSTDTSMPMLHTYNPAYACFVASLSALQEPKCYTRQHRAGSGWMPCSWKLRHLRLIKLGS</sequence>
<dbReference type="Pfam" id="PF25597">
    <property type="entry name" value="SH3_retrovirus"/>
    <property type="match status" value="1"/>
</dbReference>
<comment type="caution">
    <text evidence="3">The sequence shown here is derived from an EMBL/GenBank/DDBJ whole genome shotgun (WGS) entry which is preliminary data.</text>
</comment>
<gene>
    <name evidence="3" type="ORF">Sradi_3573000</name>
</gene>
<feature type="region of interest" description="Disordered" evidence="1">
    <location>
        <begin position="90"/>
        <end position="154"/>
    </location>
</feature>
<evidence type="ECO:0000313" key="3">
    <source>
        <dbReference type="EMBL" id="KAL0366829.1"/>
    </source>
</evidence>
<name>A0AAW2QGA7_SESRA</name>
<proteinExistence type="predicted"/>
<evidence type="ECO:0000259" key="2">
    <source>
        <dbReference type="Pfam" id="PF25597"/>
    </source>
</evidence>
<organism evidence="3">
    <name type="scientific">Sesamum radiatum</name>
    <name type="common">Black benniseed</name>
    <dbReference type="NCBI Taxonomy" id="300843"/>
    <lineage>
        <taxon>Eukaryota</taxon>
        <taxon>Viridiplantae</taxon>
        <taxon>Streptophyta</taxon>
        <taxon>Embryophyta</taxon>
        <taxon>Tracheophyta</taxon>
        <taxon>Spermatophyta</taxon>
        <taxon>Magnoliopsida</taxon>
        <taxon>eudicotyledons</taxon>
        <taxon>Gunneridae</taxon>
        <taxon>Pentapetalae</taxon>
        <taxon>asterids</taxon>
        <taxon>lamiids</taxon>
        <taxon>Lamiales</taxon>
        <taxon>Pedaliaceae</taxon>
        <taxon>Sesamum</taxon>
    </lineage>
</organism>
<dbReference type="InterPro" id="IPR057670">
    <property type="entry name" value="SH3_retrovirus"/>
</dbReference>
<feature type="domain" description="Retroviral polymerase SH3-like" evidence="2">
    <location>
        <begin position="6"/>
        <end position="68"/>
    </location>
</feature>
<dbReference type="EMBL" id="JACGWJ010000015">
    <property type="protein sequence ID" value="KAL0366829.1"/>
    <property type="molecule type" value="Genomic_DNA"/>
</dbReference>
<dbReference type="AlphaFoldDB" id="A0AAW2QGA7"/>
<feature type="compositionally biased region" description="Polar residues" evidence="1">
    <location>
        <begin position="100"/>
        <end position="130"/>
    </location>
</feature>
<reference evidence="3" key="1">
    <citation type="submission" date="2020-06" db="EMBL/GenBank/DDBJ databases">
        <authorList>
            <person name="Li T."/>
            <person name="Hu X."/>
            <person name="Zhang T."/>
            <person name="Song X."/>
            <person name="Zhang H."/>
            <person name="Dai N."/>
            <person name="Sheng W."/>
            <person name="Hou X."/>
            <person name="Wei L."/>
        </authorList>
    </citation>
    <scope>NUCLEOTIDE SEQUENCE</scope>
    <source>
        <strain evidence="3">G02</strain>
        <tissue evidence="3">Leaf</tissue>
    </source>
</reference>
<protein>
    <recommendedName>
        <fullName evidence="2">Retroviral polymerase SH3-like domain-containing protein</fullName>
    </recommendedName>
</protein>
<evidence type="ECO:0000256" key="1">
    <source>
        <dbReference type="SAM" id="MobiDB-lite"/>
    </source>
</evidence>
<feature type="compositionally biased region" description="Low complexity" evidence="1">
    <location>
        <begin position="139"/>
        <end position="154"/>
    </location>
</feature>
<accession>A0AAW2QGA7</accession>